<dbReference type="AlphaFoldDB" id="A0A915KK91"/>
<reference evidence="3" key="1">
    <citation type="submission" date="2022-11" db="UniProtKB">
        <authorList>
            <consortium name="WormBaseParasite"/>
        </authorList>
    </citation>
    <scope>IDENTIFICATION</scope>
</reference>
<sequence>MQQFGSFSLLFPTKRNKTECNQRNVTEHLSLLHEYSPRPMSNPLSGGACNRTMGTVEESQREKKYHSRRNETVGQSQQSKNRGIWRNQTLGESLQSENRNCQRRWSENRNRTI</sequence>
<proteinExistence type="predicted"/>
<protein>
    <submittedName>
        <fullName evidence="3">Uncharacterized protein</fullName>
    </submittedName>
</protein>
<dbReference type="Proteomes" id="UP000887565">
    <property type="component" value="Unplaced"/>
</dbReference>
<evidence type="ECO:0000313" key="3">
    <source>
        <dbReference type="WBParaSite" id="nRc.2.0.1.t38847-RA"/>
    </source>
</evidence>
<organism evidence="2 3">
    <name type="scientific">Romanomermis culicivorax</name>
    <name type="common">Nematode worm</name>
    <dbReference type="NCBI Taxonomy" id="13658"/>
    <lineage>
        <taxon>Eukaryota</taxon>
        <taxon>Metazoa</taxon>
        <taxon>Ecdysozoa</taxon>
        <taxon>Nematoda</taxon>
        <taxon>Enoplea</taxon>
        <taxon>Dorylaimia</taxon>
        <taxon>Mermithida</taxon>
        <taxon>Mermithoidea</taxon>
        <taxon>Mermithidae</taxon>
        <taxon>Romanomermis</taxon>
    </lineage>
</organism>
<evidence type="ECO:0000256" key="1">
    <source>
        <dbReference type="SAM" id="MobiDB-lite"/>
    </source>
</evidence>
<keyword evidence="2" id="KW-1185">Reference proteome</keyword>
<dbReference type="WBParaSite" id="nRc.2.0.1.t38847-RA">
    <property type="protein sequence ID" value="nRc.2.0.1.t38847-RA"/>
    <property type="gene ID" value="nRc.2.0.1.g38847"/>
</dbReference>
<feature type="region of interest" description="Disordered" evidence="1">
    <location>
        <begin position="36"/>
        <end position="113"/>
    </location>
</feature>
<accession>A0A915KK91</accession>
<name>A0A915KK91_ROMCU</name>
<feature type="compositionally biased region" description="Polar residues" evidence="1">
    <location>
        <begin position="72"/>
        <end position="99"/>
    </location>
</feature>
<evidence type="ECO:0000313" key="2">
    <source>
        <dbReference type="Proteomes" id="UP000887565"/>
    </source>
</evidence>
<feature type="compositionally biased region" description="Basic and acidic residues" evidence="1">
    <location>
        <begin position="104"/>
        <end position="113"/>
    </location>
</feature>